<evidence type="ECO:0008006" key="3">
    <source>
        <dbReference type="Google" id="ProtNLM"/>
    </source>
</evidence>
<dbReference type="InterPro" id="IPR007499">
    <property type="entry name" value="ERF_bacteria_virus"/>
</dbReference>
<name>A0A0F9H869_9ZZZZ</name>
<dbReference type="AlphaFoldDB" id="A0A0F9H869"/>
<comment type="caution">
    <text evidence="2">The sequence shown here is derived from an EMBL/GenBank/DDBJ whole genome shotgun (WGS) entry which is preliminary data.</text>
</comment>
<dbReference type="Pfam" id="PF04404">
    <property type="entry name" value="ERF"/>
    <property type="match status" value="1"/>
</dbReference>
<accession>A0A0F9H869</accession>
<feature type="region of interest" description="Disordered" evidence="1">
    <location>
        <begin position="130"/>
        <end position="155"/>
    </location>
</feature>
<organism evidence="2">
    <name type="scientific">marine sediment metagenome</name>
    <dbReference type="NCBI Taxonomy" id="412755"/>
    <lineage>
        <taxon>unclassified sequences</taxon>
        <taxon>metagenomes</taxon>
        <taxon>ecological metagenomes</taxon>
    </lineage>
</organism>
<dbReference type="EMBL" id="LAZR01017733">
    <property type="protein sequence ID" value="KKL99191.1"/>
    <property type="molecule type" value="Genomic_DNA"/>
</dbReference>
<evidence type="ECO:0000313" key="2">
    <source>
        <dbReference type="EMBL" id="KKL99191.1"/>
    </source>
</evidence>
<reference evidence="2" key="1">
    <citation type="journal article" date="2015" name="Nature">
        <title>Complex archaea that bridge the gap between prokaryotes and eukaryotes.</title>
        <authorList>
            <person name="Spang A."/>
            <person name="Saw J.H."/>
            <person name="Jorgensen S.L."/>
            <person name="Zaremba-Niedzwiedzka K."/>
            <person name="Martijn J."/>
            <person name="Lind A.E."/>
            <person name="van Eijk R."/>
            <person name="Schleper C."/>
            <person name="Guy L."/>
            <person name="Ettema T.J."/>
        </authorList>
    </citation>
    <scope>NUCLEOTIDE SEQUENCE</scope>
</reference>
<protein>
    <recommendedName>
        <fullName evidence="3">ERF family protein</fullName>
    </recommendedName>
</protein>
<sequence>MPIHKKILAVMKDVDYLMKDDNVAYQSTRYMGLREEIVTTKVRDAMVKHNLIVFPIKQEHRREPIGSKGSVLSILDITYRFVDTEDDTFIEVVSSGTGADTQDKGVGKAMTYAFKYVFLRTFAIPTGEDPDRISSAELDDKDAKRKTTKPENGATTAQVEKVTKERADKAWRHMKQMMVDYENVMPIAELNSIQEEMGQVKTIEDAMKLYGRFKAATRRFEIESGKDKEGFQYE</sequence>
<evidence type="ECO:0000256" key="1">
    <source>
        <dbReference type="SAM" id="MobiDB-lite"/>
    </source>
</evidence>
<proteinExistence type="predicted"/>
<gene>
    <name evidence="2" type="ORF">LCGC14_1816900</name>
</gene>